<feature type="transmembrane region" description="Helical" evidence="1">
    <location>
        <begin position="14"/>
        <end position="32"/>
    </location>
</feature>
<evidence type="ECO:0000256" key="1">
    <source>
        <dbReference type="SAM" id="Phobius"/>
    </source>
</evidence>
<protein>
    <submittedName>
        <fullName evidence="2">Uncharacterized protein</fullName>
    </submittedName>
</protein>
<dbReference type="AlphaFoldDB" id="R1CKS3"/>
<evidence type="ECO:0000313" key="2">
    <source>
        <dbReference type="EMBL" id="EOC99325.1"/>
    </source>
</evidence>
<dbReference type="Proteomes" id="UP000013378">
    <property type="component" value="Unassembled WGS sequence"/>
</dbReference>
<reference evidence="2 3" key="1">
    <citation type="journal article" date="2015" name="Geomicrobiol. J.">
        <title>Caldisalinibacter kiritimatiensis gen. nov., sp. nov., a moderately thermohalophilic thiosulfate-reducing bacterium from a hypersaline microbial mat.</title>
        <authorList>
            <person name="Ben Hania W."/>
            <person name="Joseph M."/>
            <person name="Fiebig A."/>
            <person name="Bunk B."/>
            <person name="Klenk H.-P."/>
            <person name="Fardeau M.-L."/>
            <person name="Spring S."/>
        </authorList>
    </citation>
    <scope>NUCLEOTIDE SEQUENCE [LARGE SCALE GENOMIC DNA]</scope>
    <source>
        <strain evidence="2 3">L21-TH-D2</strain>
    </source>
</reference>
<gene>
    <name evidence="2" type="ORF">L21TH_2649</name>
</gene>
<keyword evidence="1" id="KW-1133">Transmembrane helix</keyword>
<sequence>MEERLLGIKFKDNWIYRLAGGIALFFFFNRFFNIYNNYNIRLGDVL</sequence>
<comment type="caution">
    <text evidence="2">The sequence shown here is derived from an EMBL/GenBank/DDBJ whole genome shotgun (WGS) entry which is preliminary data.</text>
</comment>
<keyword evidence="1" id="KW-0812">Transmembrane</keyword>
<evidence type="ECO:0000313" key="3">
    <source>
        <dbReference type="Proteomes" id="UP000013378"/>
    </source>
</evidence>
<proteinExistence type="predicted"/>
<keyword evidence="1" id="KW-0472">Membrane</keyword>
<accession>R1CKS3</accession>
<dbReference type="RefSeq" id="WP_006317410.1">
    <property type="nucleotide sequence ID" value="NZ_ARZA01000279.1"/>
</dbReference>
<organism evidence="2 3">
    <name type="scientific">Caldisalinibacter kiritimatiensis</name>
    <dbReference type="NCBI Taxonomy" id="1304284"/>
    <lineage>
        <taxon>Bacteria</taxon>
        <taxon>Bacillati</taxon>
        <taxon>Bacillota</taxon>
        <taxon>Tissierellia</taxon>
        <taxon>Tissierellales</taxon>
        <taxon>Thermohalobacteraceae</taxon>
        <taxon>Caldisalinibacter</taxon>
    </lineage>
</organism>
<name>R1CKS3_9FIRM</name>
<keyword evidence="3" id="KW-1185">Reference proteome</keyword>
<dbReference type="EMBL" id="ARZA01000279">
    <property type="protein sequence ID" value="EOC99325.1"/>
    <property type="molecule type" value="Genomic_DNA"/>
</dbReference>
<dbReference type="STRING" id="1304284.L21TH_2649"/>